<evidence type="ECO:0000313" key="2">
    <source>
        <dbReference type="EMBL" id="KAK6535644.1"/>
    </source>
</evidence>
<sequence>MKLRHTTERSKGRYKAQQGSPSAGSNFASKTVANQHLFKLLGPNPRKASPVEVGLRDQTPPSSFASIRLRFETQAGLSM</sequence>
<keyword evidence="3" id="KW-1185">Reference proteome</keyword>
<proteinExistence type="predicted"/>
<protein>
    <submittedName>
        <fullName evidence="2">Uncharacterized protein</fullName>
    </submittedName>
</protein>
<dbReference type="EMBL" id="JAVHJO010000010">
    <property type="protein sequence ID" value="KAK6535644.1"/>
    <property type="molecule type" value="Genomic_DNA"/>
</dbReference>
<comment type="caution">
    <text evidence="2">The sequence shown here is derived from an EMBL/GenBank/DDBJ whole genome shotgun (WGS) entry which is preliminary data.</text>
</comment>
<evidence type="ECO:0000313" key="3">
    <source>
        <dbReference type="Proteomes" id="UP001365542"/>
    </source>
</evidence>
<dbReference type="Proteomes" id="UP001365542">
    <property type="component" value="Unassembled WGS sequence"/>
</dbReference>
<feature type="region of interest" description="Disordered" evidence="1">
    <location>
        <begin position="1"/>
        <end position="59"/>
    </location>
</feature>
<feature type="compositionally biased region" description="Polar residues" evidence="1">
    <location>
        <begin position="17"/>
        <end position="34"/>
    </location>
</feature>
<dbReference type="AlphaFoldDB" id="A0AAV9X4I1"/>
<name>A0AAV9X4I1_9PEZI</name>
<feature type="compositionally biased region" description="Basic and acidic residues" evidence="1">
    <location>
        <begin position="1"/>
        <end position="11"/>
    </location>
</feature>
<organism evidence="2 3">
    <name type="scientific">Orbilia ellipsospora</name>
    <dbReference type="NCBI Taxonomy" id="2528407"/>
    <lineage>
        <taxon>Eukaryota</taxon>
        <taxon>Fungi</taxon>
        <taxon>Dikarya</taxon>
        <taxon>Ascomycota</taxon>
        <taxon>Pezizomycotina</taxon>
        <taxon>Orbiliomycetes</taxon>
        <taxon>Orbiliales</taxon>
        <taxon>Orbiliaceae</taxon>
        <taxon>Orbilia</taxon>
    </lineage>
</organism>
<gene>
    <name evidence="2" type="ORF">TWF694_002099</name>
</gene>
<accession>A0AAV9X4I1</accession>
<evidence type="ECO:0000256" key="1">
    <source>
        <dbReference type="SAM" id="MobiDB-lite"/>
    </source>
</evidence>
<reference evidence="2 3" key="1">
    <citation type="submission" date="2019-10" db="EMBL/GenBank/DDBJ databases">
        <authorList>
            <person name="Palmer J.M."/>
        </authorList>
    </citation>
    <scope>NUCLEOTIDE SEQUENCE [LARGE SCALE GENOMIC DNA]</scope>
    <source>
        <strain evidence="2 3">TWF694</strain>
    </source>
</reference>